<dbReference type="EMBL" id="JAAAHW010006364">
    <property type="protein sequence ID" value="KAF9962702.1"/>
    <property type="molecule type" value="Genomic_DNA"/>
</dbReference>
<keyword evidence="7" id="KW-1185">Reference proteome</keyword>
<dbReference type="Gene3D" id="1.10.1200.10">
    <property type="entry name" value="ACP-like"/>
    <property type="match status" value="1"/>
</dbReference>
<dbReference type="Proteomes" id="UP000749646">
    <property type="component" value="Unassembled WGS sequence"/>
</dbReference>
<evidence type="ECO:0000256" key="4">
    <source>
        <dbReference type="ARBA" id="ARBA00029454"/>
    </source>
</evidence>
<dbReference type="Pfam" id="PF13193">
    <property type="entry name" value="AMP-binding_C"/>
    <property type="match status" value="1"/>
</dbReference>
<keyword evidence="2" id="KW-0597">Phosphoprotein</keyword>
<dbReference type="GO" id="GO:0031177">
    <property type="term" value="F:phosphopantetheine binding"/>
    <property type="evidence" value="ECO:0007669"/>
    <property type="project" value="InterPro"/>
</dbReference>
<protein>
    <recommendedName>
        <fullName evidence="5">Carrier domain-containing protein</fullName>
    </recommendedName>
</protein>
<dbReference type="InterPro" id="IPR009081">
    <property type="entry name" value="PP-bd_ACP"/>
</dbReference>
<dbReference type="PROSITE" id="PS00455">
    <property type="entry name" value="AMP_BINDING"/>
    <property type="match status" value="1"/>
</dbReference>
<dbReference type="Pfam" id="PF00668">
    <property type="entry name" value="Condensation"/>
    <property type="match status" value="1"/>
</dbReference>
<comment type="similarity">
    <text evidence="4">Belongs to the NRP synthetase family.</text>
</comment>
<dbReference type="SUPFAM" id="SSF47336">
    <property type="entry name" value="ACP-like"/>
    <property type="match status" value="2"/>
</dbReference>
<evidence type="ECO:0000313" key="7">
    <source>
        <dbReference type="Proteomes" id="UP000749646"/>
    </source>
</evidence>
<dbReference type="Pfam" id="PF00550">
    <property type="entry name" value="PP-binding"/>
    <property type="match status" value="2"/>
</dbReference>
<dbReference type="Gene3D" id="3.30.559.10">
    <property type="entry name" value="Chloramphenicol acetyltransferase-like domain"/>
    <property type="match status" value="1"/>
</dbReference>
<dbReference type="PANTHER" id="PTHR45527">
    <property type="entry name" value="NONRIBOSOMAL PEPTIDE SYNTHETASE"/>
    <property type="match status" value="1"/>
</dbReference>
<dbReference type="FunFam" id="1.10.1200.10:FF:000016">
    <property type="entry name" value="Non-ribosomal peptide synthase"/>
    <property type="match status" value="1"/>
</dbReference>
<dbReference type="SUPFAM" id="SSF56801">
    <property type="entry name" value="Acetyl-CoA synthetase-like"/>
    <property type="match status" value="1"/>
</dbReference>
<dbReference type="GO" id="GO:0005829">
    <property type="term" value="C:cytosol"/>
    <property type="evidence" value="ECO:0007669"/>
    <property type="project" value="TreeGrafter"/>
</dbReference>
<dbReference type="GO" id="GO:0016874">
    <property type="term" value="F:ligase activity"/>
    <property type="evidence" value="ECO:0007669"/>
    <property type="project" value="UniProtKB-KW"/>
</dbReference>
<evidence type="ECO:0000256" key="3">
    <source>
        <dbReference type="ARBA" id="ARBA00022598"/>
    </source>
</evidence>
<dbReference type="InterPro" id="IPR045851">
    <property type="entry name" value="AMP-bd_C_sf"/>
</dbReference>
<organism evidence="6 7">
    <name type="scientific">Modicella reniformis</name>
    <dbReference type="NCBI Taxonomy" id="1440133"/>
    <lineage>
        <taxon>Eukaryota</taxon>
        <taxon>Fungi</taxon>
        <taxon>Fungi incertae sedis</taxon>
        <taxon>Mucoromycota</taxon>
        <taxon>Mortierellomycotina</taxon>
        <taxon>Mortierellomycetes</taxon>
        <taxon>Mortierellales</taxon>
        <taxon>Mortierellaceae</taxon>
        <taxon>Modicella</taxon>
    </lineage>
</organism>
<dbReference type="Pfam" id="PF00975">
    <property type="entry name" value="Thioesterase"/>
    <property type="match status" value="1"/>
</dbReference>
<dbReference type="PROSITE" id="PS00012">
    <property type="entry name" value="PHOSPHOPANTETHEINE"/>
    <property type="match status" value="1"/>
</dbReference>
<dbReference type="Gene3D" id="3.30.559.30">
    <property type="entry name" value="Nonribosomal peptide synthetase, condensation domain"/>
    <property type="match status" value="1"/>
</dbReference>
<dbReference type="InterPro" id="IPR006162">
    <property type="entry name" value="Ppantetheine_attach_site"/>
</dbReference>
<dbReference type="Pfam" id="PF00501">
    <property type="entry name" value="AMP-binding"/>
    <property type="match status" value="1"/>
</dbReference>
<dbReference type="Gene3D" id="3.40.50.980">
    <property type="match status" value="2"/>
</dbReference>
<dbReference type="Gene3D" id="2.30.38.10">
    <property type="entry name" value="Luciferase, Domain 3"/>
    <property type="match status" value="1"/>
</dbReference>
<evidence type="ECO:0000313" key="6">
    <source>
        <dbReference type="EMBL" id="KAF9962702.1"/>
    </source>
</evidence>
<dbReference type="SUPFAM" id="SSF53474">
    <property type="entry name" value="alpha/beta-Hydrolases"/>
    <property type="match status" value="1"/>
</dbReference>
<dbReference type="InterPro" id="IPR020806">
    <property type="entry name" value="PKS_PP-bd"/>
</dbReference>
<dbReference type="InterPro" id="IPR036736">
    <property type="entry name" value="ACP-like_sf"/>
</dbReference>
<evidence type="ECO:0000256" key="2">
    <source>
        <dbReference type="ARBA" id="ARBA00022553"/>
    </source>
</evidence>
<proteinExistence type="inferred from homology"/>
<dbReference type="GO" id="GO:0044550">
    <property type="term" value="P:secondary metabolite biosynthetic process"/>
    <property type="evidence" value="ECO:0007669"/>
    <property type="project" value="TreeGrafter"/>
</dbReference>
<dbReference type="Gene3D" id="3.30.300.30">
    <property type="match status" value="1"/>
</dbReference>
<dbReference type="CDD" id="cd19531">
    <property type="entry name" value="LCL_NRPS-like"/>
    <property type="match status" value="1"/>
</dbReference>
<dbReference type="InterPro" id="IPR025110">
    <property type="entry name" value="AMP-bd_C"/>
</dbReference>
<feature type="domain" description="Carrier" evidence="5">
    <location>
        <begin position="628"/>
        <end position="702"/>
    </location>
</feature>
<keyword evidence="1" id="KW-0596">Phosphopantetheine</keyword>
<dbReference type="GO" id="GO:0072330">
    <property type="term" value="P:monocarboxylic acid biosynthetic process"/>
    <property type="evidence" value="ECO:0007669"/>
    <property type="project" value="UniProtKB-ARBA"/>
</dbReference>
<dbReference type="GO" id="GO:0043041">
    <property type="term" value="P:amino acid activation for nonribosomal peptide biosynthetic process"/>
    <property type="evidence" value="ECO:0007669"/>
    <property type="project" value="TreeGrafter"/>
</dbReference>
<dbReference type="FunFam" id="3.40.50.12780:FF:000012">
    <property type="entry name" value="Non-ribosomal peptide synthetase"/>
    <property type="match status" value="1"/>
</dbReference>
<gene>
    <name evidence="6" type="ORF">BGZ65_008418</name>
</gene>
<dbReference type="InterPro" id="IPR029058">
    <property type="entry name" value="AB_hydrolase_fold"/>
</dbReference>
<reference evidence="6" key="1">
    <citation type="journal article" date="2020" name="Fungal Divers.">
        <title>Resolving the Mortierellaceae phylogeny through synthesis of multi-gene phylogenetics and phylogenomics.</title>
        <authorList>
            <person name="Vandepol N."/>
            <person name="Liber J."/>
            <person name="Desiro A."/>
            <person name="Na H."/>
            <person name="Kennedy M."/>
            <person name="Barry K."/>
            <person name="Grigoriev I.V."/>
            <person name="Miller A.N."/>
            <person name="O'Donnell K."/>
            <person name="Stajich J.E."/>
            <person name="Bonito G."/>
        </authorList>
    </citation>
    <scope>NUCLEOTIDE SEQUENCE</scope>
    <source>
        <strain evidence="6">MES-2147</strain>
    </source>
</reference>
<dbReference type="InterPro" id="IPR020845">
    <property type="entry name" value="AMP-binding_CS"/>
</dbReference>
<dbReference type="OrthoDB" id="329835at2759"/>
<dbReference type="NCBIfam" id="TIGR01733">
    <property type="entry name" value="AA-adenyl-dom"/>
    <property type="match status" value="1"/>
</dbReference>
<keyword evidence="3" id="KW-0436">Ligase</keyword>
<name>A0A9P6M259_9FUNG</name>
<dbReference type="InterPro" id="IPR010071">
    <property type="entry name" value="AA_adenyl_dom"/>
</dbReference>
<accession>A0A9P6M259</accession>
<dbReference type="Gene3D" id="3.40.50.1820">
    <property type="entry name" value="alpha/beta hydrolase"/>
    <property type="match status" value="1"/>
</dbReference>
<dbReference type="PROSITE" id="PS50075">
    <property type="entry name" value="CARRIER"/>
    <property type="match status" value="2"/>
</dbReference>
<dbReference type="InterPro" id="IPR001242">
    <property type="entry name" value="Condensation_dom"/>
</dbReference>
<dbReference type="FunFam" id="3.30.300.30:FF:000010">
    <property type="entry name" value="Enterobactin synthetase component F"/>
    <property type="match status" value="1"/>
</dbReference>
<dbReference type="SUPFAM" id="SSF52777">
    <property type="entry name" value="CoA-dependent acyltransferases"/>
    <property type="match status" value="2"/>
</dbReference>
<dbReference type="InterPro" id="IPR023213">
    <property type="entry name" value="CAT-like_dom_sf"/>
</dbReference>
<dbReference type="InterPro" id="IPR001031">
    <property type="entry name" value="Thioesterase"/>
</dbReference>
<dbReference type="FunFam" id="2.30.38.10:FF:000001">
    <property type="entry name" value="Non-ribosomal peptide synthetase PvdI"/>
    <property type="match status" value="1"/>
</dbReference>
<dbReference type="CDD" id="cd05930">
    <property type="entry name" value="A_NRPS"/>
    <property type="match status" value="1"/>
</dbReference>
<evidence type="ECO:0000256" key="1">
    <source>
        <dbReference type="ARBA" id="ARBA00022450"/>
    </source>
</evidence>
<dbReference type="PANTHER" id="PTHR45527:SF1">
    <property type="entry name" value="FATTY ACID SYNTHASE"/>
    <property type="match status" value="1"/>
</dbReference>
<sequence>MLNYRHNIRSWDDTTIIPGVELIEEHERTNYPFIMSVEDYGTALGLTADVVRPFDSVRVCGYMEQALHNLANAIEQTPDLPANHLDVLPMEERELLLQTWNATRQDYPADQCIHNIFEWQVERTPQATALVFVDETMTYHDLNVRANRLAHHLVGLGVRPDSRVALCVERSPAMIIGALAILKAGGAYVPLDPTYPKDRLINILEDAEPTILLADAIGRATLSGALHLRDLDHQGHNDPTAIITIDPNANLVSFSTNPKVPGLTSRHLSYVMYTSGSTGNPKGVMIEHQGVVNLAYSRPGDFGVNASSRVLQFTSMSFDLSVSEILMALYSGASLYLLQDHVRTDRVQLWDYLARHSITHITVTPSLLRDSAGLPPLQTPLTFIMGGEALPTTLLREIRTLAPNGSVINDYGPTEATIAATALTCMENVSGEIVSIGRPLANKRIYILDKRGQPVPLGAIGELYIGGVGIARGYLSRPDLTAQVFVSDPFTGDPDAMMYKTGDLARYAPDGNIIFLGRNDHQVKIRGFRIELGEIEARLANHPLVHKAAVIAMGDGNDKRLVGYVVAQPVDQLVCILRSHLATCLPDYMIPAAIVRLDKFPLTPNEKLDRKALPAPGGNAFVRQAYEAPHGEIESAVAQIWTELLNLDRVSRNDNFFALGGHSLLAVRLMNRIATLGIELPLSALFASPSLSSFAELVSHHQGKGDSSFPQITPISRDNDLPLSFSQQRLWFLAQLDGISETYHMPVPVRLRGNLNHQAWQHALDTLFARHEALRTVFIIINGQPRVQLLSAQLGLPMRWVDLRGTPNAEAQLRQLSTEEISVPFDLARGPLVRALMVWLDCDEYFFLLTKHHIVSDGWSLAILHRELSALYSAFSKGELDPLPPLETQYPDYAAWQRMYLSGDRHETLISYWRSNLVGAPVLLNLPTDRPRPSRQSFTGDRVQIRFDAQFTYSLKQLSKQHGTTLFMTILAAWSSVLSQLSNQDDIIIGSLTANRNHQQIESLIGFFVNTLALRITLSDEPTVHQLLERVRHSTVGAQTHQDLPFEQVVDIVQPARSLAHSPLFQVMFIWQSNETPEWHLPAIDAAEAAVKYDVISYDIELQLCEANDEIVGALGYSTALFDRTTIEQQTGYLQTMLQAMITDADQAITAVELFAPAGRNLMTPAPNATHHTLAHQAHEAPQGGIESALTAIWMELLQVDTIGRHDNFFMLGGHSLLAIRLVTCIQDVLGLKTSLSALFEAPTIAELVPRLLSAGNIREGSFDVLLPIKPLGTRPPLFCVHPAFGLSWLYIGLSKHMHSDQPVYGLQARGFYDDEQPATTLEEMATDYVGRIQRIQAHGPYHLLGYSFGGKVVHTMAAHLERQGERVNLLAVMNTTPSDRVPIFDDQQGGDDKLDIIQQLTGCGEDNIPKTFWEKVPEVSNWNATLARSHSPLNYNGAMILFRAMEKNDGNREPVSAEEWKPYVLGKIEVHDISCTHLDMDKPVPLAEIGGILAKRLDEIYAAKED</sequence>
<comment type="caution">
    <text evidence="6">The sequence shown here is derived from an EMBL/GenBank/DDBJ whole genome shotgun (WGS) entry which is preliminary data.</text>
</comment>
<dbReference type="InterPro" id="IPR000873">
    <property type="entry name" value="AMP-dep_synth/lig_dom"/>
</dbReference>
<dbReference type="FunFam" id="1.10.1200.10:FF:000005">
    <property type="entry name" value="Nonribosomal peptide synthetase 1"/>
    <property type="match status" value="1"/>
</dbReference>
<evidence type="ECO:0000259" key="5">
    <source>
        <dbReference type="PROSITE" id="PS50075"/>
    </source>
</evidence>
<dbReference type="SMART" id="SM00823">
    <property type="entry name" value="PKS_PP"/>
    <property type="match status" value="2"/>
</dbReference>
<feature type="domain" description="Carrier" evidence="5">
    <location>
        <begin position="1181"/>
        <end position="1256"/>
    </location>
</feature>
<dbReference type="FunFam" id="3.40.50.980:FF:000001">
    <property type="entry name" value="Non-ribosomal peptide synthetase"/>
    <property type="match status" value="1"/>
</dbReference>